<evidence type="ECO:0000313" key="2">
    <source>
        <dbReference type="EMBL" id="MCM2388390.1"/>
    </source>
</evidence>
<proteinExistence type="predicted"/>
<dbReference type="EMBL" id="JAMQAW010000007">
    <property type="protein sequence ID" value="MCM2388390.1"/>
    <property type="molecule type" value="Genomic_DNA"/>
</dbReference>
<reference evidence="2" key="1">
    <citation type="submission" date="2022-06" db="EMBL/GenBank/DDBJ databases">
        <title>Genome public.</title>
        <authorList>
            <person name="Sun Q."/>
        </authorList>
    </citation>
    <scope>NUCLEOTIDE SEQUENCE</scope>
    <source>
        <strain evidence="2">CWNU-1</strain>
    </source>
</reference>
<dbReference type="RefSeq" id="WP_250918725.1">
    <property type="nucleotide sequence ID" value="NZ_JAMQAW010000007.1"/>
</dbReference>
<protein>
    <recommendedName>
        <fullName evidence="4">Transposase</fullName>
    </recommendedName>
</protein>
<evidence type="ECO:0000313" key="3">
    <source>
        <dbReference type="Proteomes" id="UP001431429"/>
    </source>
</evidence>
<feature type="compositionally biased region" description="Polar residues" evidence="1">
    <location>
        <begin position="1"/>
        <end position="11"/>
    </location>
</feature>
<comment type="caution">
    <text evidence="2">The sequence shown here is derived from an EMBL/GenBank/DDBJ whole genome shotgun (WGS) entry which is preliminary data.</text>
</comment>
<keyword evidence="3" id="KW-1185">Reference proteome</keyword>
<organism evidence="2 3">
    <name type="scientific">Streptomyces albipurpureus</name>
    <dbReference type="NCBI Taxonomy" id="2897419"/>
    <lineage>
        <taxon>Bacteria</taxon>
        <taxon>Bacillati</taxon>
        <taxon>Actinomycetota</taxon>
        <taxon>Actinomycetes</taxon>
        <taxon>Kitasatosporales</taxon>
        <taxon>Streptomycetaceae</taxon>
        <taxon>Streptomyces</taxon>
    </lineage>
</organism>
<accession>A0ABT0UL91</accession>
<sequence>ISGVTARSRTVTALRVHPATTRTPGPRALPPLHSCASDGGAEGHQTPQEHPDTRPDTLVADELARRARWRGRIRCQG</sequence>
<dbReference type="Proteomes" id="UP001431429">
    <property type="component" value="Unassembled WGS sequence"/>
</dbReference>
<evidence type="ECO:0008006" key="4">
    <source>
        <dbReference type="Google" id="ProtNLM"/>
    </source>
</evidence>
<feature type="region of interest" description="Disordered" evidence="1">
    <location>
        <begin position="1"/>
        <end position="57"/>
    </location>
</feature>
<gene>
    <name evidence="2" type="ORF">NBG84_08780</name>
</gene>
<feature type="non-terminal residue" evidence="2">
    <location>
        <position position="1"/>
    </location>
</feature>
<evidence type="ECO:0000256" key="1">
    <source>
        <dbReference type="SAM" id="MobiDB-lite"/>
    </source>
</evidence>
<name>A0ABT0UL91_9ACTN</name>